<dbReference type="STRING" id="760142.Hipma_1511"/>
<dbReference type="InterPro" id="IPR014039">
    <property type="entry name" value="Transl_elong_EFTs/EF1B_dimer"/>
</dbReference>
<dbReference type="eggNOG" id="COG0264">
    <property type="taxonomic scope" value="Bacteria"/>
</dbReference>
<dbReference type="InterPro" id="IPR036402">
    <property type="entry name" value="EF-Ts_dimer_sf"/>
</dbReference>
<dbReference type="SUPFAM" id="SSF46934">
    <property type="entry name" value="UBA-like"/>
    <property type="match status" value="1"/>
</dbReference>
<dbReference type="PROSITE" id="PS01127">
    <property type="entry name" value="EF_TS_2"/>
    <property type="match status" value="1"/>
</dbReference>
<dbReference type="Gene3D" id="3.30.479.20">
    <property type="entry name" value="Elongation factor Ts, dimerisation domain"/>
    <property type="match status" value="1"/>
</dbReference>
<dbReference type="EMBL" id="CP002606">
    <property type="protein sequence ID" value="AEA34467.1"/>
    <property type="molecule type" value="Genomic_DNA"/>
</dbReference>
<accession>F2LTU1</accession>
<dbReference type="AlphaFoldDB" id="F2LTU1"/>
<dbReference type="FunFam" id="1.10.286.20:FF:000001">
    <property type="entry name" value="Elongation factor Ts"/>
    <property type="match status" value="1"/>
</dbReference>
<evidence type="ECO:0000256" key="3">
    <source>
        <dbReference type="ARBA" id="ARBA00022768"/>
    </source>
</evidence>
<evidence type="ECO:0000256" key="7">
    <source>
        <dbReference type="RuleBase" id="RU000643"/>
    </source>
</evidence>
<dbReference type="HOGENOM" id="CLU_047155_1_1_7"/>
<name>F2LTU1_HIPMA</name>
<sequence>MANITAAMVKELRERTGAGMMACKKALQETDGDIEKAIDKLREMGLASAAKKAGREAKEGKVTSYIHAGGKIGVLVEVNCETDFVANTDDFNNLCKDIAMHIAAAAPEYVSRDEIPEDVINKEKEIMKEQLRQEGKPENILDKIVEGKIEKYYEQVCLLEQPFIKDDSMKIKDLVQNAIAKMGENIVVRRFARFKIGE</sequence>
<evidence type="ECO:0000313" key="10">
    <source>
        <dbReference type="Proteomes" id="UP000008139"/>
    </source>
</evidence>
<evidence type="ECO:0000256" key="1">
    <source>
        <dbReference type="ARBA" id="ARBA00005532"/>
    </source>
</evidence>
<comment type="subcellular location">
    <subcellularLocation>
        <location evidence="5 7">Cytoplasm</location>
    </subcellularLocation>
</comment>
<dbReference type="GO" id="GO:0003746">
    <property type="term" value="F:translation elongation factor activity"/>
    <property type="evidence" value="ECO:0007669"/>
    <property type="project" value="UniProtKB-UniRule"/>
</dbReference>
<dbReference type="SUPFAM" id="SSF54713">
    <property type="entry name" value="Elongation factor Ts (EF-Ts), dimerisation domain"/>
    <property type="match status" value="1"/>
</dbReference>
<dbReference type="InterPro" id="IPR001816">
    <property type="entry name" value="Transl_elong_EFTs/EF1B"/>
</dbReference>
<gene>
    <name evidence="5" type="primary">tsf</name>
    <name evidence="9" type="ordered locus">Hipma_1511</name>
</gene>
<evidence type="ECO:0000256" key="4">
    <source>
        <dbReference type="ARBA" id="ARBA00022917"/>
    </source>
</evidence>
<evidence type="ECO:0000313" key="9">
    <source>
        <dbReference type="EMBL" id="AEA34467.1"/>
    </source>
</evidence>
<dbReference type="OrthoDB" id="9808348at2"/>
<dbReference type="KEGG" id="hmr:Hipma_1511"/>
<evidence type="ECO:0000256" key="2">
    <source>
        <dbReference type="ARBA" id="ARBA00016956"/>
    </source>
</evidence>
<reference evidence="9 10" key="1">
    <citation type="journal article" date="2011" name="Stand. Genomic Sci.">
        <title>Complete genome sequence of the thermophilic sulfur-reducer Hippea maritima type strain (MH(2)).</title>
        <authorList>
            <person name="Huntemann M."/>
            <person name="Lu M."/>
            <person name="Nolan M."/>
            <person name="Lapidus A."/>
            <person name="Lucas S."/>
            <person name="Hammon N."/>
            <person name="Deshpande S."/>
            <person name="Cheng J.F."/>
            <person name="Tapia R."/>
            <person name="Han C."/>
            <person name="Goodwin L."/>
            <person name="Pitluck S."/>
            <person name="Liolios K."/>
            <person name="Pagani I."/>
            <person name="Ivanova N."/>
            <person name="Ovchinikova G."/>
            <person name="Pati A."/>
            <person name="Chen A."/>
            <person name="Palaniappan K."/>
            <person name="Land M."/>
            <person name="Hauser L."/>
            <person name="Jeffries C.D."/>
            <person name="Detter J.C."/>
            <person name="Brambilla E.M."/>
            <person name="Rohde M."/>
            <person name="Spring S."/>
            <person name="Goker M."/>
            <person name="Woyke T."/>
            <person name="Bristow J."/>
            <person name="Eisen J.A."/>
            <person name="Markowitz V."/>
            <person name="Hugenholtz P."/>
            <person name="Kyrpides N.C."/>
            <person name="Klenk H.P."/>
            <person name="Mavromatis K."/>
        </authorList>
    </citation>
    <scope>NUCLEOTIDE SEQUENCE [LARGE SCALE GENOMIC DNA]</scope>
    <source>
        <strain evidence="10">ATCC 700847 / DSM 10411 / MH2</strain>
    </source>
</reference>
<dbReference type="InParanoid" id="F2LTU1"/>
<comment type="similarity">
    <text evidence="1 5 6">Belongs to the EF-Ts family.</text>
</comment>
<keyword evidence="10" id="KW-1185">Reference proteome</keyword>
<dbReference type="Pfam" id="PF00889">
    <property type="entry name" value="EF_TS"/>
    <property type="match status" value="1"/>
</dbReference>
<evidence type="ECO:0000259" key="8">
    <source>
        <dbReference type="Pfam" id="PF00889"/>
    </source>
</evidence>
<keyword evidence="3 5" id="KW-0251">Elongation factor</keyword>
<feature type="domain" description="Translation elongation factor EFTs/EF1B dimerisation" evidence="8">
    <location>
        <begin position="33"/>
        <end position="198"/>
    </location>
</feature>
<dbReference type="Gene3D" id="1.10.8.10">
    <property type="entry name" value="DNA helicase RuvA subunit, C-terminal domain"/>
    <property type="match status" value="1"/>
</dbReference>
<keyword evidence="5" id="KW-0963">Cytoplasm</keyword>
<protein>
    <recommendedName>
        <fullName evidence="2 5">Elongation factor Ts</fullName>
        <shortName evidence="5">EF-Ts</shortName>
    </recommendedName>
</protein>
<keyword evidence="4 5" id="KW-0648">Protein biosynthesis</keyword>
<comment type="function">
    <text evidence="5 6">Associates with the EF-Tu.GDP complex and induces the exchange of GDP to GTP. It remains bound to the aminoacyl-tRNA.EF-Tu.GTP complex up to the GTP hydrolysis stage on the ribosome.</text>
</comment>
<dbReference type="Gene3D" id="1.10.286.20">
    <property type="match status" value="1"/>
</dbReference>
<feature type="region of interest" description="Involved in Mg(2+) ion dislocation from EF-Tu" evidence="5">
    <location>
        <begin position="82"/>
        <end position="85"/>
    </location>
</feature>
<organism evidence="9 10">
    <name type="scientific">Hippea maritima (strain ATCC 700847 / DSM 10411 / MH2)</name>
    <dbReference type="NCBI Taxonomy" id="760142"/>
    <lineage>
        <taxon>Bacteria</taxon>
        <taxon>Pseudomonadati</taxon>
        <taxon>Campylobacterota</taxon>
        <taxon>Desulfurellia</taxon>
        <taxon>Desulfurellales</taxon>
        <taxon>Hippeaceae</taxon>
        <taxon>Hippea</taxon>
    </lineage>
</organism>
<dbReference type="HAMAP" id="MF_00050">
    <property type="entry name" value="EF_Ts"/>
    <property type="match status" value="1"/>
</dbReference>
<dbReference type="CDD" id="cd14275">
    <property type="entry name" value="UBA_EF-Ts"/>
    <property type="match status" value="1"/>
</dbReference>
<dbReference type="RefSeq" id="WP_013682496.1">
    <property type="nucleotide sequence ID" value="NC_015318.1"/>
</dbReference>
<evidence type="ECO:0000256" key="6">
    <source>
        <dbReference type="RuleBase" id="RU000642"/>
    </source>
</evidence>
<dbReference type="NCBIfam" id="TIGR00116">
    <property type="entry name" value="tsf"/>
    <property type="match status" value="2"/>
</dbReference>
<dbReference type="PROSITE" id="PS01126">
    <property type="entry name" value="EF_TS_1"/>
    <property type="match status" value="1"/>
</dbReference>
<reference evidence="10" key="2">
    <citation type="submission" date="2011-03" db="EMBL/GenBank/DDBJ databases">
        <title>The complete genome of Hippea maritima DSM 10411.</title>
        <authorList>
            <consortium name="US DOE Joint Genome Institute (JGI-PGF)"/>
            <person name="Lucas S."/>
            <person name="Copeland A."/>
            <person name="Lapidus A."/>
            <person name="Bruce D."/>
            <person name="Goodwin L."/>
            <person name="Pitluck S."/>
            <person name="Peters L."/>
            <person name="Kyrpides N."/>
            <person name="Mavromatis K."/>
            <person name="Pagani I."/>
            <person name="Ivanova N."/>
            <person name="Mikhailova N."/>
            <person name="Lu M."/>
            <person name="Detter J.C."/>
            <person name="Tapia R."/>
            <person name="Han C."/>
            <person name="Land M."/>
            <person name="Hauser L."/>
            <person name="Markowitz V."/>
            <person name="Cheng J.-F."/>
            <person name="Hugenholtz P."/>
            <person name="Woyke T."/>
            <person name="Wu D."/>
            <person name="Spring S."/>
            <person name="Schroeder M."/>
            <person name="Brambilla E."/>
            <person name="Klenk H.-P."/>
            <person name="Eisen J.A."/>
        </authorList>
    </citation>
    <scope>NUCLEOTIDE SEQUENCE [LARGE SCALE GENOMIC DNA]</scope>
    <source>
        <strain evidence="10">ATCC 700847 / DSM 10411 / MH2</strain>
    </source>
</reference>
<dbReference type="FunFam" id="1.10.8.10:FF:000001">
    <property type="entry name" value="Elongation factor Ts"/>
    <property type="match status" value="1"/>
</dbReference>
<dbReference type="InterPro" id="IPR018101">
    <property type="entry name" value="Transl_elong_Ts_CS"/>
</dbReference>
<dbReference type="PANTHER" id="PTHR11741:SF0">
    <property type="entry name" value="ELONGATION FACTOR TS, MITOCHONDRIAL"/>
    <property type="match status" value="1"/>
</dbReference>
<dbReference type="InterPro" id="IPR009060">
    <property type="entry name" value="UBA-like_sf"/>
</dbReference>
<evidence type="ECO:0000256" key="5">
    <source>
        <dbReference type="HAMAP-Rule" id="MF_00050"/>
    </source>
</evidence>
<dbReference type="Proteomes" id="UP000008139">
    <property type="component" value="Chromosome"/>
</dbReference>
<proteinExistence type="inferred from homology"/>
<dbReference type="GO" id="GO:0005737">
    <property type="term" value="C:cytoplasm"/>
    <property type="evidence" value="ECO:0007669"/>
    <property type="project" value="UniProtKB-SubCell"/>
</dbReference>
<dbReference type="FunCoup" id="F2LTU1">
    <property type="interactions" value="440"/>
</dbReference>
<dbReference type="PANTHER" id="PTHR11741">
    <property type="entry name" value="ELONGATION FACTOR TS"/>
    <property type="match status" value="1"/>
</dbReference>